<name>A0A4U8VZC5_9NOCA</name>
<dbReference type="EC" id="1.14.13.84" evidence="5"/>
<accession>A0A4U8VZC5</accession>
<evidence type="ECO:0000313" key="6">
    <source>
        <dbReference type="Proteomes" id="UP000290439"/>
    </source>
</evidence>
<dbReference type="InterPro" id="IPR036188">
    <property type="entry name" value="FAD/NAD-bd_sf"/>
</dbReference>
<dbReference type="InterPro" id="IPR051209">
    <property type="entry name" value="FAD-bind_Monooxygenase_sf"/>
</dbReference>
<keyword evidence="2" id="KW-0285">Flavoprotein</keyword>
<evidence type="ECO:0000256" key="3">
    <source>
        <dbReference type="ARBA" id="ARBA00022827"/>
    </source>
</evidence>
<dbReference type="GO" id="GO:0004499">
    <property type="term" value="F:N,N-dimethylaniline monooxygenase activity"/>
    <property type="evidence" value="ECO:0007669"/>
    <property type="project" value="InterPro"/>
</dbReference>
<gene>
    <name evidence="5" type="primary">hapE_4</name>
    <name evidence="5" type="ORF">NCTC10797_01147</name>
</gene>
<keyword evidence="5" id="KW-0503">Monooxygenase</keyword>
<dbReference type="GO" id="GO:0050661">
    <property type="term" value="F:NADP binding"/>
    <property type="evidence" value="ECO:0007669"/>
    <property type="project" value="InterPro"/>
</dbReference>
<dbReference type="Pfam" id="PF00743">
    <property type="entry name" value="FMO-like"/>
    <property type="match status" value="1"/>
</dbReference>
<proteinExistence type="inferred from homology"/>
<dbReference type="PRINTS" id="PR00370">
    <property type="entry name" value="FMOXYGENASE"/>
</dbReference>
<dbReference type="SUPFAM" id="SSF51905">
    <property type="entry name" value="FAD/NAD(P)-binding domain"/>
    <property type="match status" value="1"/>
</dbReference>
<reference evidence="5 6" key="1">
    <citation type="submission" date="2019-02" db="EMBL/GenBank/DDBJ databases">
        <authorList>
            <consortium name="Pathogen Informatics"/>
        </authorList>
    </citation>
    <scope>NUCLEOTIDE SEQUENCE [LARGE SCALE GENOMIC DNA]</scope>
    <source>
        <strain evidence="5 6">3012STDY6756504</strain>
    </source>
</reference>
<dbReference type="PANTHER" id="PTHR42877">
    <property type="entry name" value="L-ORNITHINE N(5)-MONOOXYGENASE-RELATED"/>
    <property type="match status" value="1"/>
</dbReference>
<keyword evidence="4 5" id="KW-0560">Oxidoreductase</keyword>
<dbReference type="PANTHER" id="PTHR42877:SF4">
    <property type="entry name" value="FAD_NAD(P)-BINDING DOMAIN-CONTAINING PROTEIN-RELATED"/>
    <property type="match status" value="1"/>
</dbReference>
<protein>
    <submittedName>
        <fullName evidence="5">4-hydroxyacetophenone monooxygenase</fullName>
        <ecNumber evidence="5">1.14.13.84</ecNumber>
    </submittedName>
</protein>
<dbReference type="GO" id="GO:0033767">
    <property type="term" value="F:4-hydroxyacetophenone monooxygenase activity"/>
    <property type="evidence" value="ECO:0007669"/>
    <property type="project" value="UniProtKB-EC"/>
</dbReference>
<keyword evidence="3" id="KW-0274">FAD</keyword>
<dbReference type="Gene3D" id="3.50.50.60">
    <property type="entry name" value="FAD/NAD(P)-binding domain"/>
    <property type="match status" value="2"/>
</dbReference>
<dbReference type="GO" id="GO:0050660">
    <property type="term" value="F:flavin adenine dinucleotide binding"/>
    <property type="evidence" value="ECO:0007669"/>
    <property type="project" value="InterPro"/>
</dbReference>
<evidence type="ECO:0000313" key="5">
    <source>
        <dbReference type="EMBL" id="VFA97384.1"/>
    </source>
</evidence>
<dbReference type="AlphaFoldDB" id="A0A4U8VZC5"/>
<dbReference type="Proteomes" id="UP000290439">
    <property type="component" value="Chromosome"/>
</dbReference>
<dbReference type="RefSeq" id="WP_130916276.1">
    <property type="nucleotide sequence ID" value="NZ_LR215973.1"/>
</dbReference>
<evidence type="ECO:0000256" key="2">
    <source>
        <dbReference type="ARBA" id="ARBA00022630"/>
    </source>
</evidence>
<dbReference type="EMBL" id="LR215973">
    <property type="protein sequence ID" value="VFA97384.1"/>
    <property type="molecule type" value="Genomic_DNA"/>
</dbReference>
<dbReference type="InterPro" id="IPR000960">
    <property type="entry name" value="Flavin_mOase"/>
</dbReference>
<evidence type="ECO:0000256" key="4">
    <source>
        <dbReference type="ARBA" id="ARBA00023002"/>
    </source>
</evidence>
<evidence type="ECO:0000256" key="1">
    <source>
        <dbReference type="ARBA" id="ARBA00010139"/>
    </source>
</evidence>
<sequence length="481" mass="53580">MRPTIAVIGSGFGGLAAVIELKKRGFDDIVVFEKGDDVGGVWRENTYPGAACDVPSPFYSFSFEPNPRWPHRFSRQPAILDYMRQVADKYDVRRHIRFGIEVLGAAFDDSTRTWTVRLSTGESVTADVVVSAVGQLARPSLPEIAGRERFAGESFHSAQWRHDIDLTGKSVAVIGTGASAIQFVPQIQPLAERLTVFQRTAPYIVPRPDREFSPLHHKVFEKAPVTELGERVTWYGVVEGLSVAWVYAKPLAAAIRGVSKWHMRRQTKAKPGLFEKVWPDYPVGCKRILFSDDYLPALTQPNVELCTDRISEITPSGVRTVDGVEHEAEVIIWGTGFTATEFLAPMTITGSEGRELHEEWKDGARAYYGMTVPGFPNLFIMYGPNTNTGGGSIIYFLEAQAKYLGNYVSHMSGVGAPLAVRPEVEQAFDERIQSELSGSVWSRCSSWYRQPDGRITTNWPLLGFQYKAQAKFDPADYEIVS</sequence>
<comment type="similarity">
    <text evidence="1">Belongs to the FAD-binding monooxygenase family.</text>
</comment>
<organism evidence="5 6">
    <name type="scientific">Nocardia cyriacigeorgica</name>
    <dbReference type="NCBI Taxonomy" id="135487"/>
    <lineage>
        <taxon>Bacteria</taxon>
        <taxon>Bacillati</taxon>
        <taxon>Actinomycetota</taxon>
        <taxon>Actinomycetes</taxon>
        <taxon>Mycobacteriales</taxon>
        <taxon>Nocardiaceae</taxon>
        <taxon>Nocardia</taxon>
    </lineage>
</organism>
<dbReference type="InterPro" id="IPR020946">
    <property type="entry name" value="Flavin_mOase-like"/>
</dbReference>